<keyword evidence="3" id="KW-1185">Reference proteome</keyword>
<dbReference type="EMBL" id="SZZH01000006">
    <property type="protein sequence ID" value="TKV57046.1"/>
    <property type="molecule type" value="Genomic_DNA"/>
</dbReference>
<dbReference type="Proteomes" id="UP000306985">
    <property type="component" value="Unassembled WGS sequence"/>
</dbReference>
<feature type="transmembrane region" description="Helical" evidence="1">
    <location>
        <begin position="77"/>
        <end position="97"/>
    </location>
</feature>
<sequence length="358" mass="39186">MSHSHWVRRRDADRYLRLTLLGFGGSVLLTRAYLALTGYPQVGGETLHFSHALWGGLLLFVGALLPLLIVNERALTWSALLTGVGVGLFIDEVGKLVTVDYDYFFQPAAPVIWAVFLLTVWLYVRVRGRRRPSTRTQLHAALELLGDAVDGRLDESEQAELCRRLTSARDQQDRTELIPLAGALADAVTKDVLPPVDPPGRLRRFVERLGRRTDRLLTQARLRRLLLAAFVVVGLLALADLVVVAVVAVDLVDRSVSDIVRTANEFTGIEIDDLTGVVFVVVRAVADGLVGVLLLIAAVALARGRTDRAIGLARIGLLLSLTVATGLIFYLDQFLGAVVAAVQLTLLAGVERFERRPH</sequence>
<protein>
    <submittedName>
        <fullName evidence="2">Uncharacterized protein</fullName>
    </submittedName>
</protein>
<feature type="transmembrane region" description="Helical" evidence="1">
    <location>
        <begin position="277"/>
        <end position="302"/>
    </location>
</feature>
<feature type="transmembrane region" description="Helical" evidence="1">
    <location>
        <begin position="20"/>
        <end position="39"/>
    </location>
</feature>
<dbReference type="RefSeq" id="WP_137451432.1">
    <property type="nucleotide sequence ID" value="NZ_SZZH01000006.1"/>
</dbReference>
<feature type="transmembrane region" description="Helical" evidence="1">
    <location>
        <begin position="309"/>
        <end position="328"/>
    </location>
</feature>
<comment type="caution">
    <text evidence="2">The sequence shown here is derived from an EMBL/GenBank/DDBJ whole genome shotgun (WGS) entry which is preliminary data.</text>
</comment>
<accession>A0A4U6QAY1</accession>
<feature type="transmembrane region" description="Helical" evidence="1">
    <location>
        <begin position="225"/>
        <end position="249"/>
    </location>
</feature>
<feature type="transmembrane region" description="Helical" evidence="1">
    <location>
        <begin position="103"/>
        <end position="124"/>
    </location>
</feature>
<feature type="transmembrane region" description="Helical" evidence="1">
    <location>
        <begin position="51"/>
        <end position="70"/>
    </location>
</feature>
<keyword evidence="1" id="KW-0472">Membrane</keyword>
<keyword evidence="1" id="KW-0812">Transmembrane</keyword>
<evidence type="ECO:0000256" key="1">
    <source>
        <dbReference type="SAM" id="Phobius"/>
    </source>
</evidence>
<evidence type="ECO:0000313" key="2">
    <source>
        <dbReference type="EMBL" id="TKV57046.1"/>
    </source>
</evidence>
<name>A0A4U6QAY1_9ACTN</name>
<organism evidence="2 3">
    <name type="scientific">Nakamurella flava</name>
    <dbReference type="NCBI Taxonomy" id="2576308"/>
    <lineage>
        <taxon>Bacteria</taxon>
        <taxon>Bacillati</taxon>
        <taxon>Actinomycetota</taxon>
        <taxon>Actinomycetes</taxon>
        <taxon>Nakamurellales</taxon>
        <taxon>Nakamurellaceae</taxon>
        <taxon>Nakamurella</taxon>
    </lineage>
</organism>
<keyword evidence="1" id="KW-1133">Transmembrane helix</keyword>
<dbReference type="OrthoDB" id="161151at2"/>
<gene>
    <name evidence="2" type="ORF">FDO65_19740</name>
</gene>
<reference evidence="2 3" key="1">
    <citation type="submission" date="2019-05" db="EMBL/GenBank/DDBJ databases">
        <title>Nakamurella sp. N5BH11, whole genome shotgun sequence.</title>
        <authorList>
            <person name="Tuo L."/>
        </authorList>
    </citation>
    <scope>NUCLEOTIDE SEQUENCE [LARGE SCALE GENOMIC DNA]</scope>
    <source>
        <strain evidence="2 3">N5BH11</strain>
    </source>
</reference>
<proteinExistence type="predicted"/>
<evidence type="ECO:0000313" key="3">
    <source>
        <dbReference type="Proteomes" id="UP000306985"/>
    </source>
</evidence>
<dbReference type="AlphaFoldDB" id="A0A4U6QAY1"/>